<comment type="caution">
    <text evidence="1">The sequence shown here is derived from an EMBL/GenBank/DDBJ whole genome shotgun (WGS) entry which is preliminary data.</text>
</comment>
<dbReference type="Gene3D" id="3.30.420.40">
    <property type="match status" value="1"/>
</dbReference>
<dbReference type="EMBL" id="BARV01018131">
    <property type="protein sequence ID" value="GAI30959.1"/>
    <property type="molecule type" value="Genomic_DNA"/>
</dbReference>
<protein>
    <recommendedName>
        <fullName evidence="2">Gcp-like domain-containing protein</fullName>
    </recommendedName>
</protein>
<dbReference type="AlphaFoldDB" id="X1PJD7"/>
<sequence>SWLLTPFVVVLSWIASGFSKLAGGAPVPRSLASEEEIRTMITVGHKELLRQRLAESSPIPVLVPEPVLCTDNAAMIAACGYYRFQAGKVDSLDLDVIPSLKLA</sequence>
<proteinExistence type="predicted"/>
<reference evidence="1" key="1">
    <citation type="journal article" date="2014" name="Front. Microbiol.">
        <title>High frequency of phylogenetically diverse reductive dehalogenase-homologous genes in deep subseafloor sedimentary metagenomes.</title>
        <authorList>
            <person name="Kawai M."/>
            <person name="Futagami T."/>
            <person name="Toyoda A."/>
            <person name="Takaki Y."/>
            <person name="Nishi S."/>
            <person name="Hori S."/>
            <person name="Arai W."/>
            <person name="Tsubouchi T."/>
            <person name="Morono Y."/>
            <person name="Uchiyama I."/>
            <person name="Ito T."/>
            <person name="Fujiyama A."/>
            <person name="Inagaki F."/>
            <person name="Takami H."/>
        </authorList>
    </citation>
    <scope>NUCLEOTIDE SEQUENCE</scope>
    <source>
        <strain evidence="1">Expedition CK06-06</strain>
    </source>
</reference>
<evidence type="ECO:0000313" key="1">
    <source>
        <dbReference type="EMBL" id="GAI30959.1"/>
    </source>
</evidence>
<feature type="non-terminal residue" evidence="1">
    <location>
        <position position="1"/>
    </location>
</feature>
<organism evidence="1">
    <name type="scientific">marine sediment metagenome</name>
    <dbReference type="NCBI Taxonomy" id="412755"/>
    <lineage>
        <taxon>unclassified sequences</taxon>
        <taxon>metagenomes</taxon>
        <taxon>ecological metagenomes</taxon>
    </lineage>
</organism>
<gene>
    <name evidence="1" type="ORF">S06H3_30738</name>
</gene>
<name>X1PJD7_9ZZZZ</name>
<accession>X1PJD7</accession>
<evidence type="ECO:0008006" key="2">
    <source>
        <dbReference type="Google" id="ProtNLM"/>
    </source>
</evidence>